<dbReference type="AlphaFoldDB" id="A0A4P9ULG0"/>
<keyword evidence="2" id="KW-0813">Transport</keyword>
<dbReference type="GO" id="GO:0046872">
    <property type="term" value="F:metal ion binding"/>
    <property type="evidence" value="ECO:0007669"/>
    <property type="project" value="UniProtKB-KW"/>
</dbReference>
<dbReference type="GO" id="GO:0005737">
    <property type="term" value="C:cytoplasm"/>
    <property type="evidence" value="ECO:0007669"/>
    <property type="project" value="TreeGrafter"/>
</dbReference>
<dbReference type="CDD" id="cd02947">
    <property type="entry name" value="TRX_family"/>
    <property type="match status" value="1"/>
</dbReference>
<keyword evidence="10" id="KW-1185">Reference proteome</keyword>
<dbReference type="Pfam" id="PF21352">
    <property type="entry name" value="Zn_ribbon_Thio2"/>
    <property type="match status" value="1"/>
</dbReference>
<evidence type="ECO:0000256" key="6">
    <source>
        <dbReference type="ARBA" id="ARBA00023284"/>
    </source>
</evidence>
<dbReference type="InterPro" id="IPR013766">
    <property type="entry name" value="Thioredoxin_domain"/>
</dbReference>
<proteinExistence type="inferred from homology"/>
<dbReference type="NCBIfam" id="NF008229">
    <property type="entry name" value="PRK10996.1"/>
    <property type="match status" value="1"/>
</dbReference>
<evidence type="ECO:0000256" key="5">
    <source>
        <dbReference type="ARBA" id="ARBA00023157"/>
    </source>
</evidence>
<evidence type="ECO:0000256" key="7">
    <source>
        <dbReference type="NCBIfam" id="TIGR01068"/>
    </source>
</evidence>
<dbReference type="PANTHER" id="PTHR45663:SF11">
    <property type="entry name" value="GEO12009P1"/>
    <property type="match status" value="1"/>
</dbReference>
<sequence length="145" mass="16244">MKSIHIACPDCNAINRLSSERIKDHPVCGRCKKPLFTGNPIELNDQNFTRHIERNDIPVVVDFWAPWCGPCKTMTPVFKTAAKNLEPALRFAKLNTDQAQDIAAQYSIKSIPTLIVFASGKDIARQSGAMGQTDLIRWLKQFCNA</sequence>
<dbReference type="SUPFAM" id="SSF52833">
    <property type="entry name" value="Thioredoxin-like"/>
    <property type="match status" value="1"/>
</dbReference>
<dbReference type="PROSITE" id="PS00194">
    <property type="entry name" value="THIOREDOXIN_1"/>
    <property type="match status" value="1"/>
</dbReference>
<dbReference type="STRING" id="675511.GCA_000341735_01615"/>
<dbReference type="PANTHER" id="PTHR45663">
    <property type="entry name" value="GEO12009P1"/>
    <property type="match status" value="1"/>
</dbReference>
<dbReference type="Proteomes" id="UP000305881">
    <property type="component" value="Chromosome"/>
</dbReference>
<evidence type="ECO:0000256" key="1">
    <source>
        <dbReference type="ARBA" id="ARBA00008987"/>
    </source>
</evidence>
<evidence type="ECO:0000259" key="8">
    <source>
        <dbReference type="PROSITE" id="PS51352"/>
    </source>
</evidence>
<dbReference type="OrthoDB" id="9790390at2"/>
<feature type="domain" description="Thioredoxin" evidence="8">
    <location>
        <begin position="32"/>
        <end position="144"/>
    </location>
</feature>
<accession>A0A4P9ULG0</accession>
<dbReference type="NCBIfam" id="TIGR01068">
    <property type="entry name" value="thioredoxin"/>
    <property type="match status" value="1"/>
</dbReference>
<dbReference type="FunFam" id="3.40.30.10:FF:000001">
    <property type="entry name" value="Thioredoxin"/>
    <property type="match status" value="1"/>
</dbReference>
<dbReference type="RefSeq" id="WP_017840171.1">
    <property type="nucleotide sequence ID" value="NZ_CP035467.1"/>
</dbReference>
<evidence type="ECO:0000313" key="10">
    <source>
        <dbReference type="Proteomes" id="UP000305881"/>
    </source>
</evidence>
<keyword evidence="5" id="KW-1015">Disulfide bond</keyword>
<name>A0A4P9ULG0_METBY</name>
<keyword evidence="3" id="KW-0479">Metal-binding</keyword>
<keyword evidence="6" id="KW-0676">Redox-active center</keyword>
<evidence type="ECO:0000256" key="4">
    <source>
        <dbReference type="ARBA" id="ARBA00022982"/>
    </source>
</evidence>
<dbReference type="PROSITE" id="PS51352">
    <property type="entry name" value="THIOREDOXIN_2"/>
    <property type="match status" value="1"/>
</dbReference>
<dbReference type="InterPro" id="IPR036249">
    <property type="entry name" value="Thioredoxin-like_sf"/>
</dbReference>
<dbReference type="KEGG" id="mbur:EQU24_07000"/>
<dbReference type="Gene3D" id="2.30.30.380">
    <property type="entry name" value="Zn-finger domain of Sec23/24"/>
    <property type="match status" value="1"/>
</dbReference>
<evidence type="ECO:0000313" key="9">
    <source>
        <dbReference type="EMBL" id="QCW82028.1"/>
    </source>
</evidence>
<dbReference type="InterPro" id="IPR049299">
    <property type="entry name" value="Thio2_N"/>
</dbReference>
<keyword evidence="4" id="KW-0249">Electron transport</keyword>
<gene>
    <name evidence="9" type="primary">trxC</name>
    <name evidence="9" type="ORF">EQU24_07000</name>
</gene>
<dbReference type="Gene3D" id="3.40.30.10">
    <property type="entry name" value="Glutaredoxin"/>
    <property type="match status" value="1"/>
</dbReference>
<dbReference type="PRINTS" id="PR00421">
    <property type="entry name" value="THIOREDOXIN"/>
</dbReference>
<evidence type="ECO:0000256" key="3">
    <source>
        <dbReference type="ARBA" id="ARBA00022723"/>
    </source>
</evidence>
<reference evidence="10" key="1">
    <citation type="journal article" date="2019" name="J. Bacteriol.">
        <title>A Mutagenic Screen Identifies a TonB-Dependent Receptor Required for the Lanthanide Metal Switch in the Type I Methanotroph 'Methylotuvimicrobium buryatense' 5GB1C.</title>
        <authorList>
            <person name="Groom J.D."/>
            <person name="Ford S.M."/>
            <person name="Pesesky M.W."/>
            <person name="Lidstrom M.E."/>
        </authorList>
    </citation>
    <scope>NUCLEOTIDE SEQUENCE [LARGE SCALE GENOMIC DNA]</scope>
    <source>
        <strain evidence="10">5GB1C</strain>
    </source>
</reference>
<dbReference type="GO" id="GO:0015035">
    <property type="term" value="F:protein-disulfide reductase activity"/>
    <property type="evidence" value="ECO:0007669"/>
    <property type="project" value="UniProtKB-UniRule"/>
</dbReference>
<dbReference type="InterPro" id="IPR005746">
    <property type="entry name" value="Thioredoxin"/>
</dbReference>
<dbReference type="EMBL" id="CP035467">
    <property type="protein sequence ID" value="QCW82028.1"/>
    <property type="molecule type" value="Genomic_DNA"/>
</dbReference>
<comment type="similarity">
    <text evidence="1">Belongs to the thioredoxin family.</text>
</comment>
<organism evidence="9 10">
    <name type="scientific">Methylotuvimicrobium buryatense</name>
    <name type="common">Methylomicrobium buryatense</name>
    <dbReference type="NCBI Taxonomy" id="95641"/>
    <lineage>
        <taxon>Bacteria</taxon>
        <taxon>Pseudomonadati</taxon>
        <taxon>Pseudomonadota</taxon>
        <taxon>Gammaproteobacteria</taxon>
        <taxon>Methylococcales</taxon>
        <taxon>Methylococcaceae</taxon>
        <taxon>Methylotuvimicrobium</taxon>
    </lineage>
</organism>
<dbReference type="Pfam" id="PF00085">
    <property type="entry name" value="Thioredoxin"/>
    <property type="match status" value="1"/>
</dbReference>
<protein>
    <recommendedName>
        <fullName evidence="7">Thioredoxin</fullName>
    </recommendedName>
</protein>
<dbReference type="InterPro" id="IPR017937">
    <property type="entry name" value="Thioredoxin_CS"/>
</dbReference>
<evidence type="ECO:0000256" key="2">
    <source>
        <dbReference type="ARBA" id="ARBA00022448"/>
    </source>
</evidence>